<dbReference type="GO" id="GO:0003676">
    <property type="term" value="F:nucleic acid binding"/>
    <property type="evidence" value="ECO:0007669"/>
    <property type="project" value="InterPro"/>
</dbReference>
<dbReference type="EMBL" id="JAASWI010000004">
    <property type="protein sequence ID" value="MBC1978773.1"/>
    <property type="molecule type" value="Genomic_DNA"/>
</dbReference>
<sequence>MEVFVDGASAGNPGPSGAGIVLKADGIYEQLAIPLEIMTNHEAEFIAIKLGLEEALKKQATFIRLYSDSKVAIEAIHKRHAKNPLFKPHLEAILKMADSLELFFAEWRNVSQNKQADQLARQAIKKQKQPGVK</sequence>
<dbReference type="AlphaFoldDB" id="A0A842CRE0"/>
<dbReference type="Gene3D" id="3.30.420.10">
    <property type="entry name" value="Ribonuclease H-like superfamily/Ribonuclease H"/>
    <property type="match status" value="1"/>
</dbReference>
<dbReference type="Pfam" id="PF00075">
    <property type="entry name" value="RNase_H"/>
    <property type="match status" value="1"/>
</dbReference>
<proteinExistence type="predicted"/>
<comment type="caution">
    <text evidence="2">The sequence shown here is derived from an EMBL/GenBank/DDBJ whole genome shotgun (WGS) entry which is preliminary data.</text>
</comment>
<dbReference type="PROSITE" id="PS50879">
    <property type="entry name" value="RNASE_H_1"/>
    <property type="match status" value="1"/>
</dbReference>
<dbReference type="PANTHER" id="PTHR46387:SF2">
    <property type="entry name" value="RIBONUCLEASE HI"/>
    <property type="match status" value="1"/>
</dbReference>
<dbReference type="Proteomes" id="UP000580683">
    <property type="component" value="Unassembled WGS sequence"/>
</dbReference>
<dbReference type="SUPFAM" id="SSF53098">
    <property type="entry name" value="Ribonuclease H-like"/>
    <property type="match status" value="1"/>
</dbReference>
<evidence type="ECO:0000259" key="1">
    <source>
        <dbReference type="PROSITE" id="PS50879"/>
    </source>
</evidence>
<accession>A0A842CRE0</accession>
<organism evidence="2 3">
    <name type="scientific">Listeria marthii</name>
    <dbReference type="NCBI Taxonomy" id="529731"/>
    <lineage>
        <taxon>Bacteria</taxon>
        <taxon>Bacillati</taxon>
        <taxon>Bacillota</taxon>
        <taxon>Bacilli</taxon>
        <taxon>Bacillales</taxon>
        <taxon>Listeriaceae</taxon>
        <taxon>Listeria</taxon>
    </lineage>
</organism>
<dbReference type="RefSeq" id="WP_008948217.1">
    <property type="nucleotide sequence ID" value="NZ_JAARXE010000007.1"/>
</dbReference>
<dbReference type="InterPro" id="IPR036397">
    <property type="entry name" value="RNaseH_sf"/>
</dbReference>
<evidence type="ECO:0000313" key="3">
    <source>
        <dbReference type="Proteomes" id="UP000580683"/>
    </source>
</evidence>
<dbReference type="GO" id="GO:0004523">
    <property type="term" value="F:RNA-DNA hybrid ribonuclease activity"/>
    <property type="evidence" value="ECO:0007669"/>
    <property type="project" value="InterPro"/>
</dbReference>
<reference evidence="2 3" key="1">
    <citation type="submission" date="2020-03" db="EMBL/GenBank/DDBJ databases">
        <title>Soil Listeria distribution.</title>
        <authorList>
            <person name="Liao J."/>
            <person name="Wiedmann M."/>
        </authorList>
    </citation>
    <scope>NUCLEOTIDE SEQUENCE [LARGE SCALE GENOMIC DNA]</scope>
    <source>
        <strain evidence="2 3">FSL L7-0504</strain>
    </source>
</reference>
<dbReference type="PANTHER" id="PTHR46387">
    <property type="entry name" value="POLYNUCLEOTIDYL TRANSFERASE, RIBONUCLEASE H-LIKE SUPERFAMILY PROTEIN"/>
    <property type="match status" value="1"/>
</dbReference>
<evidence type="ECO:0000313" key="2">
    <source>
        <dbReference type="EMBL" id="MBC1978773.1"/>
    </source>
</evidence>
<protein>
    <submittedName>
        <fullName evidence="2">Ribonuclease HI family protein</fullName>
    </submittedName>
</protein>
<dbReference type="InterPro" id="IPR002156">
    <property type="entry name" value="RNaseH_domain"/>
</dbReference>
<dbReference type="InterPro" id="IPR012337">
    <property type="entry name" value="RNaseH-like_sf"/>
</dbReference>
<gene>
    <name evidence="2" type="ORF">HCJ63_09800</name>
</gene>
<feature type="domain" description="RNase H type-1" evidence="1">
    <location>
        <begin position="1"/>
        <end position="125"/>
    </location>
</feature>
<dbReference type="CDD" id="cd09279">
    <property type="entry name" value="RNase_HI_like"/>
    <property type="match status" value="1"/>
</dbReference>
<name>A0A842CRE0_9LIST</name>